<keyword evidence="10 17" id="KW-0547">Nucleotide-binding</keyword>
<keyword evidence="9" id="KW-0677">Repeat</keyword>
<dbReference type="InterPro" id="IPR008271">
    <property type="entry name" value="Ser/Thr_kinase_AS"/>
</dbReference>
<dbReference type="Gene3D" id="3.80.10.10">
    <property type="entry name" value="Ribonuclease Inhibitor"/>
    <property type="match status" value="3"/>
</dbReference>
<evidence type="ECO:0000256" key="8">
    <source>
        <dbReference type="ARBA" id="ARBA00022729"/>
    </source>
</evidence>
<dbReference type="PANTHER" id="PTHR45974:SF266">
    <property type="entry name" value="LEUCINE-RICH REPEAT RECEPTOR PROTEIN KINASE HPCA1"/>
    <property type="match status" value="1"/>
</dbReference>
<keyword evidence="6" id="KW-0808">Transferase</keyword>
<dbReference type="InterPro" id="IPR001245">
    <property type="entry name" value="Ser-Thr/Tyr_kinase_cat_dom"/>
</dbReference>
<keyword evidence="8 19" id="KW-0732">Signal</keyword>
<evidence type="ECO:0000256" key="5">
    <source>
        <dbReference type="ARBA" id="ARBA00022614"/>
    </source>
</evidence>
<dbReference type="GO" id="GO:0004674">
    <property type="term" value="F:protein serine/threonine kinase activity"/>
    <property type="evidence" value="ECO:0007669"/>
    <property type="project" value="UniProtKB-KW"/>
</dbReference>
<evidence type="ECO:0000256" key="7">
    <source>
        <dbReference type="ARBA" id="ARBA00022692"/>
    </source>
</evidence>
<organism evidence="21 22">
    <name type="scientific">Camellia sinensis var. sinensis</name>
    <name type="common">China tea</name>
    <dbReference type="NCBI Taxonomy" id="542762"/>
    <lineage>
        <taxon>Eukaryota</taxon>
        <taxon>Viridiplantae</taxon>
        <taxon>Streptophyta</taxon>
        <taxon>Embryophyta</taxon>
        <taxon>Tracheophyta</taxon>
        <taxon>Spermatophyta</taxon>
        <taxon>Magnoliopsida</taxon>
        <taxon>eudicotyledons</taxon>
        <taxon>Gunneridae</taxon>
        <taxon>Pentapetalae</taxon>
        <taxon>asterids</taxon>
        <taxon>Ericales</taxon>
        <taxon>Theaceae</taxon>
        <taxon>Camellia</taxon>
    </lineage>
</organism>
<evidence type="ECO:0000256" key="10">
    <source>
        <dbReference type="ARBA" id="ARBA00022741"/>
    </source>
</evidence>
<dbReference type="FunFam" id="3.80.10.10:FF:000363">
    <property type="entry name" value="Leucine-rich repeat family protein"/>
    <property type="match status" value="1"/>
</dbReference>
<evidence type="ECO:0000256" key="11">
    <source>
        <dbReference type="ARBA" id="ARBA00022777"/>
    </source>
</evidence>
<name>A0A4S4EPV7_CAMSN</name>
<dbReference type="SUPFAM" id="SSF52058">
    <property type="entry name" value="L domain-like"/>
    <property type="match status" value="1"/>
</dbReference>
<dbReference type="InterPro" id="IPR013210">
    <property type="entry name" value="LRR_N_plant-typ"/>
</dbReference>
<keyword evidence="22" id="KW-1185">Reference proteome</keyword>
<feature type="transmembrane region" description="Helical" evidence="18">
    <location>
        <begin position="555"/>
        <end position="578"/>
    </location>
</feature>
<evidence type="ECO:0000256" key="17">
    <source>
        <dbReference type="PROSITE-ProRule" id="PRU10141"/>
    </source>
</evidence>
<evidence type="ECO:0000256" key="1">
    <source>
        <dbReference type="ARBA" id="ARBA00004479"/>
    </source>
</evidence>
<sequence>MGPRFQVCLFVIFIQILVVAASTNSIDVDALNALKSKWKNTPPNWVGSDPCGSSWDGISCNNSRVTSMVLAGMDLTGSLSNDILSLSELQYLDLSNNKGLTGTLPSSIGNLNQLTTLILIGCSFSGPIPDSIGSLQQLVFLALNANSFSGPIPPSIGNLSNLSWLDLTDNQLNGTIPVSSRSTTGTGLDMLVKARHFHLGMNQLFGSIPSQLFHSNMNLIHAIFDNNKLTGSIPDTLGYVQTLEVIRFNWNSLNGPVPSNLNNLTSVSELYLANNNLNGPLPNLTGMNFLNSLDMSNNSFNSSTVPPWLTSLEALTTLMMEHTQLQGIIPVNLFSLPQLQTVVLSNNELNGTLTIAANYSSQLTLIDLQNNSISGYTAATGSSMDLLLADNPICQGAGATGSYCTAQKTNSSNFTPLNNCTSVTCGSNKVLSLNCKCAYPYTGTLHFISFSFSNLKNLSYYSSLSGSLMSAFLSNQLPVDSITVSDPSIDIYSYLQFRVQIFPSGQDQFNRTAVSSIGTLLNRQPFQLNNFGPFFFIDESYSFAGTTSKSSKTGILVGAVIGSFVLVLLFLGVGFYAFHQKKRAKRAAEQNPFASWVTNNDIDGIPQLKGARSFPFEELKKCTDYFLEDNVIGSGGYGKVYKGTLASGQIVAIKRAQQGSLQGALEFKTEIELLSRIHHKNVVNLVGFCYEQGEQMLVYEYVPNGTLKENLSGKSRFQLDWTRRLSMALDSARGLAYMHELANPPIIHRDIKSTNILLDDRLTAKVADFGLSKLSDSEKGYVTTQVKGTLGYMDPEYYMTQQLTDKSDVYSFGVVLLELVTARAPIERGKHIVREVKEAMDKSKDPYKLHEILDPALDTTLTGLDKYVELAMSCVRDSGTERPTMGEVVREIENIIKLASLNQNTKSTTTSSSYEGSIHNPYGSEDLFDHSAGFLPLDIERQ</sequence>
<dbReference type="PANTHER" id="PTHR45974">
    <property type="entry name" value="RECEPTOR-LIKE PROTEIN 55"/>
    <property type="match status" value="1"/>
</dbReference>
<dbReference type="CDD" id="cd14066">
    <property type="entry name" value="STKc_IRAK"/>
    <property type="match status" value="1"/>
</dbReference>
<dbReference type="Gene3D" id="3.30.200.20">
    <property type="entry name" value="Phosphorylase Kinase, domain 1"/>
    <property type="match status" value="1"/>
</dbReference>
<keyword evidence="12 17" id="KW-0067">ATP-binding</keyword>
<evidence type="ECO:0000256" key="9">
    <source>
        <dbReference type="ARBA" id="ARBA00022737"/>
    </source>
</evidence>
<dbReference type="GO" id="GO:0005524">
    <property type="term" value="F:ATP binding"/>
    <property type="evidence" value="ECO:0007669"/>
    <property type="project" value="UniProtKB-UniRule"/>
</dbReference>
<evidence type="ECO:0000256" key="14">
    <source>
        <dbReference type="ARBA" id="ARBA00023136"/>
    </source>
</evidence>
<accession>A0A4S4EPV7</accession>
<dbReference type="Gene3D" id="1.10.510.10">
    <property type="entry name" value="Transferase(Phosphotransferase) domain 1"/>
    <property type="match status" value="1"/>
</dbReference>
<evidence type="ECO:0000256" key="19">
    <source>
        <dbReference type="SAM" id="SignalP"/>
    </source>
</evidence>
<dbReference type="FunFam" id="1.10.510.10:FF:000453">
    <property type="entry name" value="LRR receptor-like serine/threonine-protein kinase HSL2"/>
    <property type="match status" value="1"/>
</dbReference>
<keyword evidence="7 18" id="KW-0812">Transmembrane</keyword>
<evidence type="ECO:0000256" key="12">
    <source>
        <dbReference type="ARBA" id="ARBA00022840"/>
    </source>
</evidence>
<evidence type="ECO:0000256" key="6">
    <source>
        <dbReference type="ARBA" id="ARBA00022679"/>
    </source>
</evidence>
<evidence type="ECO:0000313" key="22">
    <source>
        <dbReference type="Proteomes" id="UP000306102"/>
    </source>
</evidence>
<dbReference type="InterPro" id="IPR055414">
    <property type="entry name" value="LRR_R13L4/SHOC2-like"/>
</dbReference>
<dbReference type="InterPro" id="IPR032675">
    <property type="entry name" value="LRR_dom_sf"/>
</dbReference>
<keyword evidence="16" id="KW-0325">Glycoprotein</keyword>
<dbReference type="Pfam" id="PF07714">
    <property type="entry name" value="PK_Tyr_Ser-Thr"/>
    <property type="match status" value="1"/>
</dbReference>
<dbReference type="Pfam" id="PF00560">
    <property type="entry name" value="LRR_1"/>
    <property type="match status" value="1"/>
</dbReference>
<proteinExistence type="inferred from homology"/>
<dbReference type="FunFam" id="3.80.10.10:FF:000542">
    <property type="entry name" value="Leucine-rich repeat protein kinase family protein"/>
    <property type="match status" value="1"/>
</dbReference>
<keyword evidence="11" id="KW-0418">Kinase</keyword>
<evidence type="ECO:0000256" key="13">
    <source>
        <dbReference type="ARBA" id="ARBA00022989"/>
    </source>
</evidence>
<dbReference type="AlphaFoldDB" id="A0A4S4EPV7"/>
<evidence type="ECO:0000259" key="20">
    <source>
        <dbReference type="PROSITE" id="PS50011"/>
    </source>
</evidence>
<feature type="binding site" evidence="17">
    <location>
        <position position="654"/>
    </location>
    <ligand>
        <name>ATP</name>
        <dbReference type="ChEBI" id="CHEBI:30616"/>
    </ligand>
</feature>
<dbReference type="SMART" id="SM00220">
    <property type="entry name" value="S_TKc"/>
    <property type="match status" value="1"/>
</dbReference>
<comment type="similarity">
    <text evidence="2">Belongs to the protein kinase superfamily. Ser/Thr protein kinase family.</text>
</comment>
<dbReference type="EC" id="2.7.11.1" evidence="3"/>
<feature type="signal peptide" evidence="19">
    <location>
        <begin position="1"/>
        <end position="21"/>
    </location>
</feature>
<protein>
    <recommendedName>
        <fullName evidence="3">non-specific serine/threonine protein kinase</fullName>
        <ecNumber evidence="3">2.7.11.1</ecNumber>
    </recommendedName>
</protein>
<feature type="chain" id="PRO_5020397428" description="non-specific serine/threonine protein kinase" evidence="19">
    <location>
        <begin position="22"/>
        <end position="942"/>
    </location>
</feature>
<evidence type="ECO:0000256" key="4">
    <source>
        <dbReference type="ARBA" id="ARBA00022527"/>
    </source>
</evidence>
<dbReference type="FunFam" id="3.30.200.20:FF:000328">
    <property type="entry name" value="Leucine-rich repeat protein kinase family protein"/>
    <property type="match status" value="1"/>
</dbReference>
<dbReference type="Pfam" id="PF23598">
    <property type="entry name" value="LRR_14"/>
    <property type="match status" value="1"/>
</dbReference>
<keyword evidence="13 18" id="KW-1133">Transmembrane helix</keyword>
<keyword evidence="5" id="KW-0433">Leucine-rich repeat</keyword>
<dbReference type="InterPro" id="IPR001611">
    <property type="entry name" value="Leu-rich_rpt"/>
</dbReference>
<evidence type="ECO:0000256" key="18">
    <source>
        <dbReference type="SAM" id="Phobius"/>
    </source>
</evidence>
<dbReference type="STRING" id="542762.A0A4S4EPV7"/>
<keyword evidence="4" id="KW-0723">Serine/threonine-protein kinase</keyword>
<dbReference type="PROSITE" id="PS00108">
    <property type="entry name" value="PROTEIN_KINASE_ST"/>
    <property type="match status" value="1"/>
</dbReference>
<gene>
    <name evidence="21" type="ORF">TEA_018771</name>
</gene>
<comment type="caution">
    <text evidence="21">The sequence shown here is derived from an EMBL/GenBank/DDBJ whole genome shotgun (WGS) entry which is preliminary data.</text>
</comment>
<keyword evidence="15" id="KW-0675">Receptor</keyword>
<evidence type="ECO:0000313" key="21">
    <source>
        <dbReference type="EMBL" id="THG18166.1"/>
    </source>
</evidence>
<dbReference type="Pfam" id="PF08263">
    <property type="entry name" value="LRRNT_2"/>
    <property type="match status" value="1"/>
</dbReference>
<dbReference type="Proteomes" id="UP000306102">
    <property type="component" value="Unassembled WGS sequence"/>
</dbReference>
<dbReference type="PROSITE" id="PS00107">
    <property type="entry name" value="PROTEIN_KINASE_ATP"/>
    <property type="match status" value="1"/>
</dbReference>
<dbReference type="GO" id="GO:0016020">
    <property type="term" value="C:membrane"/>
    <property type="evidence" value="ECO:0007669"/>
    <property type="project" value="UniProtKB-SubCell"/>
</dbReference>
<keyword evidence="14 18" id="KW-0472">Membrane</keyword>
<evidence type="ECO:0000256" key="2">
    <source>
        <dbReference type="ARBA" id="ARBA00008684"/>
    </source>
</evidence>
<dbReference type="PROSITE" id="PS50011">
    <property type="entry name" value="PROTEIN_KINASE_DOM"/>
    <property type="match status" value="1"/>
</dbReference>
<evidence type="ECO:0000256" key="3">
    <source>
        <dbReference type="ARBA" id="ARBA00012513"/>
    </source>
</evidence>
<dbReference type="InterPro" id="IPR000719">
    <property type="entry name" value="Prot_kinase_dom"/>
</dbReference>
<dbReference type="InterPro" id="IPR017441">
    <property type="entry name" value="Protein_kinase_ATP_BS"/>
</dbReference>
<comment type="subcellular location">
    <subcellularLocation>
        <location evidence="1">Membrane</location>
        <topology evidence="1">Single-pass type I membrane protein</topology>
    </subcellularLocation>
</comment>
<dbReference type="SUPFAM" id="SSF56112">
    <property type="entry name" value="Protein kinase-like (PK-like)"/>
    <property type="match status" value="1"/>
</dbReference>
<feature type="domain" description="Protein kinase" evidence="20">
    <location>
        <begin position="626"/>
        <end position="896"/>
    </location>
</feature>
<reference evidence="21 22" key="1">
    <citation type="journal article" date="2018" name="Proc. Natl. Acad. Sci. U.S.A.">
        <title>Draft genome sequence of Camellia sinensis var. sinensis provides insights into the evolution of the tea genome and tea quality.</title>
        <authorList>
            <person name="Wei C."/>
            <person name="Yang H."/>
            <person name="Wang S."/>
            <person name="Zhao J."/>
            <person name="Liu C."/>
            <person name="Gao L."/>
            <person name="Xia E."/>
            <person name="Lu Y."/>
            <person name="Tai Y."/>
            <person name="She G."/>
            <person name="Sun J."/>
            <person name="Cao H."/>
            <person name="Tong W."/>
            <person name="Gao Q."/>
            <person name="Li Y."/>
            <person name="Deng W."/>
            <person name="Jiang X."/>
            <person name="Wang W."/>
            <person name="Chen Q."/>
            <person name="Zhang S."/>
            <person name="Li H."/>
            <person name="Wu J."/>
            <person name="Wang P."/>
            <person name="Li P."/>
            <person name="Shi C."/>
            <person name="Zheng F."/>
            <person name="Jian J."/>
            <person name="Huang B."/>
            <person name="Shan D."/>
            <person name="Shi M."/>
            <person name="Fang C."/>
            <person name="Yue Y."/>
            <person name="Li F."/>
            <person name="Li D."/>
            <person name="Wei S."/>
            <person name="Han B."/>
            <person name="Jiang C."/>
            <person name="Yin Y."/>
            <person name="Xia T."/>
            <person name="Zhang Z."/>
            <person name="Bennetzen J.L."/>
            <person name="Zhao S."/>
            <person name="Wan X."/>
        </authorList>
    </citation>
    <scope>NUCLEOTIDE SEQUENCE [LARGE SCALE GENOMIC DNA]</scope>
    <source>
        <strain evidence="22">cv. Shuchazao</strain>
        <tissue evidence="21">Leaf</tissue>
    </source>
</reference>
<evidence type="ECO:0000256" key="15">
    <source>
        <dbReference type="ARBA" id="ARBA00023170"/>
    </source>
</evidence>
<evidence type="ECO:0000256" key="16">
    <source>
        <dbReference type="ARBA" id="ARBA00023180"/>
    </source>
</evidence>
<dbReference type="InterPro" id="IPR011009">
    <property type="entry name" value="Kinase-like_dom_sf"/>
</dbReference>
<dbReference type="EMBL" id="SDRB02003208">
    <property type="protein sequence ID" value="THG18166.1"/>
    <property type="molecule type" value="Genomic_DNA"/>
</dbReference>